<dbReference type="AlphaFoldDB" id="A0A8T5GE26"/>
<dbReference type="Proteomes" id="UP000722459">
    <property type="component" value="Unassembled WGS sequence"/>
</dbReference>
<evidence type="ECO:0000313" key="3">
    <source>
        <dbReference type="Proteomes" id="UP000722459"/>
    </source>
</evidence>
<name>A0A8T5GE26_9ARCH</name>
<dbReference type="EMBL" id="JABJNZ010000024">
    <property type="protein sequence ID" value="MBT4870273.1"/>
    <property type="molecule type" value="Genomic_DNA"/>
</dbReference>
<dbReference type="InterPro" id="IPR039768">
    <property type="entry name" value="Nmd3"/>
</dbReference>
<dbReference type="Pfam" id="PF04981">
    <property type="entry name" value="NMD3"/>
    <property type="match status" value="1"/>
</dbReference>
<dbReference type="PANTHER" id="PTHR12746:SF2">
    <property type="entry name" value="60S RIBOSOMAL EXPORT PROTEIN NMD3"/>
    <property type="match status" value="1"/>
</dbReference>
<dbReference type="InterPro" id="IPR007064">
    <property type="entry name" value="Nmd3_N"/>
</dbReference>
<gene>
    <name evidence="2" type="ORF">HON47_01755</name>
</gene>
<sequence>MSFKKFCPKCGKETDKLVGNECLDCFLKKTKLFTIKSQKILVCKHCNKAIIKGHWEDLSENLIEGEVASKVKLNTDFNLEDYKVLVELQKMGADEYEALVKIKGFISGNLLEQEKIVWVSLKGTLCDSCMKLDAEYREAIIQLRGKDKEESEQMLKITLDLLNKEKAKDSLSGTSKIVELKTGFDLWIGSKKAAVKVSRYVAKLYSVKLKVSSKLIGEEKSGKRKYRFTFCVKL</sequence>
<dbReference type="GO" id="GO:0005737">
    <property type="term" value="C:cytoplasm"/>
    <property type="evidence" value="ECO:0007669"/>
    <property type="project" value="TreeGrafter"/>
</dbReference>
<evidence type="ECO:0000313" key="2">
    <source>
        <dbReference type="EMBL" id="MBT4870273.1"/>
    </source>
</evidence>
<reference evidence="2" key="1">
    <citation type="journal article" date="2021" name="ISME J.">
        <title>Mercury methylation by metabolically versatile and cosmopolitan marine bacteria.</title>
        <authorList>
            <person name="Lin H."/>
            <person name="Ascher D.B."/>
            <person name="Myung Y."/>
            <person name="Lamborg C.H."/>
            <person name="Hallam S.J."/>
            <person name="Gionfriddo C.M."/>
            <person name="Holt K.E."/>
            <person name="Moreau J.W."/>
        </authorList>
    </citation>
    <scope>NUCLEOTIDE SEQUENCE</scope>
    <source>
        <strain evidence="2">SI075_bin30</strain>
    </source>
</reference>
<comment type="caution">
    <text evidence="2">The sequence shown here is derived from an EMBL/GenBank/DDBJ whole genome shotgun (WGS) entry which is preliminary data.</text>
</comment>
<dbReference type="PANTHER" id="PTHR12746">
    <property type="entry name" value="NONSENSE-MEDIATED MRNA DECAY PROTEIN 3"/>
    <property type="match status" value="1"/>
</dbReference>
<feature type="domain" description="Nmd3 N-terminal" evidence="1">
    <location>
        <begin position="7"/>
        <end position="234"/>
    </location>
</feature>
<organism evidence="2 3">
    <name type="scientific">Candidatus Iainarchaeum sp</name>
    <dbReference type="NCBI Taxonomy" id="3101447"/>
    <lineage>
        <taxon>Archaea</taxon>
        <taxon>Candidatus Iainarchaeota</taxon>
        <taxon>Candidatus Iainarchaeia</taxon>
        <taxon>Candidatus Iainarchaeales</taxon>
        <taxon>Candidatus Iainarchaeaceae</taxon>
        <taxon>Candidatus Iainarchaeum</taxon>
    </lineage>
</organism>
<proteinExistence type="predicted"/>
<protein>
    <recommendedName>
        <fullName evidence="1">Nmd3 N-terminal domain-containing protein</fullName>
    </recommendedName>
</protein>
<accession>A0A8T5GE26</accession>
<evidence type="ECO:0000259" key="1">
    <source>
        <dbReference type="Pfam" id="PF04981"/>
    </source>
</evidence>
<dbReference type="GO" id="GO:0043023">
    <property type="term" value="F:ribosomal large subunit binding"/>
    <property type="evidence" value="ECO:0007669"/>
    <property type="project" value="InterPro"/>
</dbReference>